<dbReference type="EMBL" id="UYRR01035240">
    <property type="protein sequence ID" value="VDK64014.1"/>
    <property type="molecule type" value="Genomic_DNA"/>
</dbReference>
<keyword evidence="3" id="KW-1185">Reference proteome</keyword>
<dbReference type="Proteomes" id="UP000267096">
    <property type="component" value="Unassembled WGS sequence"/>
</dbReference>
<evidence type="ECO:0000313" key="4">
    <source>
        <dbReference type="WBParaSite" id="ASIM_0001886201-mRNA-1"/>
    </source>
</evidence>
<feature type="compositionally biased region" description="Polar residues" evidence="1">
    <location>
        <begin position="106"/>
        <end position="130"/>
    </location>
</feature>
<feature type="region of interest" description="Disordered" evidence="1">
    <location>
        <begin position="89"/>
        <end position="130"/>
    </location>
</feature>
<reference evidence="2 3" key="2">
    <citation type="submission" date="2018-11" db="EMBL/GenBank/DDBJ databases">
        <authorList>
            <consortium name="Pathogen Informatics"/>
        </authorList>
    </citation>
    <scope>NUCLEOTIDE SEQUENCE [LARGE SCALE GENOMIC DNA]</scope>
</reference>
<proteinExistence type="predicted"/>
<evidence type="ECO:0000256" key="1">
    <source>
        <dbReference type="SAM" id="MobiDB-lite"/>
    </source>
</evidence>
<protein>
    <submittedName>
        <fullName evidence="2 4">Uncharacterized protein</fullName>
    </submittedName>
</protein>
<organism evidence="4">
    <name type="scientific">Anisakis simplex</name>
    <name type="common">Herring worm</name>
    <dbReference type="NCBI Taxonomy" id="6269"/>
    <lineage>
        <taxon>Eukaryota</taxon>
        <taxon>Metazoa</taxon>
        <taxon>Ecdysozoa</taxon>
        <taxon>Nematoda</taxon>
        <taxon>Chromadorea</taxon>
        <taxon>Rhabditida</taxon>
        <taxon>Spirurina</taxon>
        <taxon>Ascaridomorpha</taxon>
        <taxon>Ascaridoidea</taxon>
        <taxon>Anisakidae</taxon>
        <taxon>Anisakis</taxon>
        <taxon>Anisakis simplex complex</taxon>
    </lineage>
</organism>
<reference evidence="4" key="1">
    <citation type="submission" date="2017-02" db="UniProtKB">
        <authorList>
            <consortium name="WormBaseParasite"/>
        </authorList>
    </citation>
    <scope>IDENTIFICATION</scope>
</reference>
<sequence length="130" mass="15143">MTSSMQWWQIGLTHEQMQHARLINAQPVKQIHHPPRHSYELIRTARLDVGGIRYVLVHKRCYNSLHRYYGHTVRLYEVPQQQARSKLLVEEITSSSSSSNRSSNRPQSLANQHRFNSVHSTKPQTSTETV</sequence>
<name>A0A0M3KD10_ANISI</name>
<dbReference type="WBParaSite" id="ASIM_0001886201-mRNA-1">
    <property type="protein sequence ID" value="ASIM_0001886201-mRNA-1"/>
    <property type="gene ID" value="ASIM_0001886201"/>
</dbReference>
<feature type="compositionally biased region" description="Low complexity" evidence="1">
    <location>
        <begin position="94"/>
        <end position="105"/>
    </location>
</feature>
<accession>A0A0M3KD10</accession>
<evidence type="ECO:0000313" key="2">
    <source>
        <dbReference type="EMBL" id="VDK64014.1"/>
    </source>
</evidence>
<dbReference type="AlphaFoldDB" id="A0A0M3KD10"/>
<gene>
    <name evidence="2" type="ORF">ASIM_LOCUS18259</name>
</gene>
<evidence type="ECO:0000313" key="3">
    <source>
        <dbReference type="Proteomes" id="UP000267096"/>
    </source>
</evidence>